<evidence type="ECO:0000256" key="1">
    <source>
        <dbReference type="SAM" id="MobiDB-lite"/>
    </source>
</evidence>
<gene>
    <name evidence="2" type="ORF">JRO89_XS03G0011100</name>
</gene>
<reference evidence="2 3" key="1">
    <citation type="submission" date="2021-02" db="EMBL/GenBank/DDBJ databases">
        <title>Plant Genome Project.</title>
        <authorList>
            <person name="Zhang R.-G."/>
        </authorList>
    </citation>
    <scope>NUCLEOTIDE SEQUENCE [LARGE SCALE GENOMIC DNA]</scope>
    <source>
        <tissue evidence="2">Leaves</tissue>
    </source>
</reference>
<keyword evidence="3" id="KW-1185">Reference proteome</keyword>
<dbReference type="PANTHER" id="PTHR36707:SF1">
    <property type="entry name" value="T20M3.17 PROTEIN"/>
    <property type="match status" value="1"/>
</dbReference>
<accession>A0ABQ8I817</accession>
<organism evidence="2 3">
    <name type="scientific">Xanthoceras sorbifolium</name>
    <dbReference type="NCBI Taxonomy" id="99658"/>
    <lineage>
        <taxon>Eukaryota</taxon>
        <taxon>Viridiplantae</taxon>
        <taxon>Streptophyta</taxon>
        <taxon>Embryophyta</taxon>
        <taxon>Tracheophyta</taxon>
        <taxon>Spermatophyta</taxon>
        <taxon>Magnoliopsida</taxon>
        <taxon>eudicotyledons</taxon>
        <taxon>Gunneridae</taxon>
        <taxon>Pentapetalae</taxon>
        <taxon>rosids</taxon>
        <taxon>malvids</taxon>
        <taxon>Sapindales</taxon>
        <taxon>Sapindaceae</taxon>
        <taxon>Xanthoceroideae</taxon>
        <taxon>Xanthoceras</taxon>
    </lineage>
</organism>
<dbReference type="Proteomes" id="UP000827721">
    <property type="component" value="Unassembled WGS sequence"/>
</dbReference>
<proteinExistence type="predicted"/>
<sequence>MGFTGRNSSCDAMKRVASSSSMKKGSFDQRDCEYLRVKPTGAGNDSVRSEIKNMDSICKTRKKGAISHPLSVEEDVDLEQLDTDRCLDDDRECMWLSSDCSSPSSFFEEHRLSGPFHLVADDWLISWLYTLANSYLYLDKGSTPFNGTCSDYMKETSLAPETTNTDTEQFLVEALKEKISGITLPLNSPGNDAIDSAVTRPDSTKSSSGRLFEDSQVVTKGWRFLNLDDDPLVNLDGEDSRWLSDTESEWNHFPFGFPSPSYRSSCGSEAKSSNPSASPAFEVEHRKLHHNLSLESASEATNLKDSNEDEPLFWPFGREHDWSSEEAWKCFSMSPKKGVMRVKTPEGTSIGSVGSQFHNSRSTVSKILDLKQSSNNNKGVKEIKPVPSRLRNSKRVSMRVVPLEMEDDAIEIKDGKKIPNPKSFYTTERSFLEDDFALNEQLPMEIFLGLGEFDGHEGVASNLNEDVFFLEESL</sequence>
<dbReference type="EMBL" id="JAFEMO010000003">
    <property type="protein sequence ID" value="KAH7572779.1"/>
    <property type="molecule type" value="Genomic_DNA"/>
</dbReference>
<evidence type="ECO:0000313" key="3">
    <source>
        <dbReference type="Proteomes" id="UP000827721"/>
    </source>
</evidence>
<protein>
    <submittedName>
        <fullName evidence="2">Uncharacterized protein</fullName>
    </submittedName>
</protein>
<name>A0ABQ8I817_9ROSI</name>
<evidence type="ECO:0000313" key="2">
    <source>
        <dbReference type="EMBL" id="KAH7572779.1"/>
    </source>
</evidence>
<comment type="caution">
    <text evidence="2">The sequence shown here is derived from an EMBL/GenBank/DDBJ whole genome shotgun (WGS) entry which is preliminary data.</text>
</comment>
<dbReference type="PANTHER" id="PTHR36707">
    <property type="entry name" value="T20M3.17 PROTEIN"/>
    <property type="match status" value="1"/>
</dbReference>
<feature type="region of interest" description="Disordered" evidence="1">
    <location>
        <begin position="191"/>
        <end position="210"/>
    </location>
</feature>